<dbReference type="PROSITE" id="PS51278">
    <property type="entry name" value="GATASE_TYPE_2"/>
    <property type="match status" value="1"/>
</dbReference>
<keyword evidence="13" id="KW-0411">Iron-sulfur</keyword>
<name>A0A1I6PQ24_9EURY</name>
<dbReference type="InterPro" id="IPR013785">
    <property type="entry name" value="Aldolase_TIM"/>
</dbReference>
<dbReference type="PANTHER" id="PTHR11938">
    <property type="entry name" value="FAD NADPH DEHYDROGENASE/OXIDOREDUCTASE"/>
    <property type="match status" value="1"/>
</dbReference>
<comment type="cofactor">
    <cofactor evidence="3">
        <name>FAD</name>
        <dbReference type="ChEBI" id="CHEBI:57692"/>
    </cofactor>
</comment>
<accession>A0A1I6PQ24</accession>
<dbReference type="OrthoDB" id="211693at2157"/>
<sequence>MPQPHDLSSSGRSQGLADPADERSNCGVGVVMDLDGAVDHDVVADGLELLVNLEHRGTTGAEENTGDGAGIMLQRPDAFFDAVLDADLPDTYAVGSLFLPQDDDARASLIDLAESIVADYDLEVLEWRSVPTNNDGLGETAVESEPDVWQVAVAPKDDISDEDFDRRLYVARRALENSVEAADIENKERFYVCSLDSDTIVYKGLLKGEQVESYYPDLSDERVKSNFAMVHERFSTNTLGAWHLAHPYRNIIHNGEFNTIQGNINWMRARETDIESEVLEDLEAVKPIIDDPEQSDTASVDNALELLMQGGRDLEHALRMLVPEAWRGDEHMDDDRKDFYDFHASLVEPWDGPALVAATDGERVGAVLDRNGLRPCRYDVTTDNRLIMASEAGALETNPDEIAERGRLQPGQLFLADPEEGRVIPDEEVFDDLVDDRYGEWVDREQVSLEDIVSTNDRTPQQRVSNLRDFQAAFGYTHDELENLIEPMTKKGKDPVGSMGDDTPLSVLTEFNRPLFSYFKQLFAQVTNPPLDYIREELVTSLESRLGFQRNLLDESPEHARQLVLDSPILTDAELESVRTCGANGLSATTIDITYEPDGDESGAALEAAIERVRADTVEAIEDGADIVVLSDRDVDADSAAIPSLLATGAVHHHLVRNGLRNHVGLVVESADPRTVHHFATLVGYGAGAVNPYLAYQTIEDITAGPDGADTDVAIDAYVGALEDGLLKIMAKMGISTVESYQGAQIFEAVGLDSDLVAEYFEGTENRTEGIGLAEIEADVRERHETAFGDDEESKLDRQGEFEHRSNGIHHQWNPETVGALQQSVRSNDYERYQDFAELINDQQTELQTLRGLLEFDSDRDPVPIEDVEPIKDIVERFSTAAMSLGSLSPEAHENNSIAMNRIGGKSNSGEGGEPPERFGTERECNVKQVASGRFGVTSTYLSSADELQIKMAQGSKPGEGGHLPGAKVNEMIAHVRKSTPGVGLISPPPLHDIYSIEDLKQLIFDLKAANEDADINVKLVSEAGIGTVAAGVAKANADVVHISGHSGGTGASPRTSIKSAGLPWELGLAEANQMLRETGLRDRIRVSTDGGMKTGRDVAVAALLGAEEYIFGTGSLVTSGCVMARQCHKNTCPVGVATQREDLRKRFPGEPEHVINYMTFIAQELREIMAELGFETVDEMIGRVEVLEQRTDVEHPKARNLDLSAVLANPDGDVRRKIREQDHELEEQLDRKLIDAGEQAIEEQTPVTLSTDVSNVDRAVGAMLSNRVTDRYGEAGLPEDTLTVDLEGTAGQSFGAFLASGVSMHLHGGANDYVGKGLSGGKLTIRTPESAAYDPAENVAIGNVALYGATGGELYVNGVAGERFAVRNSAAKAVVEGVGDHGCEYMTGGVVAVLGETGTNFAAGMSGGVAYVYDPDEEFDDRVNTGMVTLHDDLEEKDEAMLRRLVENHVAYTGSDRGQELLDEWERALESFVKVMPDAYHEAITEDGRDDVRAELPATPESPAEAESPGYAASDD</sequence>
<dbReference type="InterPro" id="IPR050711">
    <property type="entry name" value="ET-N_metabolism_enzyme"/>
</dbReference>
<dbReference type="FunFam" id="3.20.20.70:FF:000031">
    <property type="entry name" value="Glutamate synthase 1 [NADH]"/>
    <property type="match status" value="1"/>
</dbReference>
<reference evidence="20" key="1">
    <citation type="submission" date="2016-10" db="EMBL/GenBank/DDBJ databases">
        <authorList>
            <person name="Varghese N."/>
            <person name="Submissions S."/>
        </authorList>
    </citation>
    <scope>NUCLEOTIDE SEQUENCE [LARGE SCALE GENOMIC DNA]</scope>
    <source>
        <strain evidence="20">DSM 22427</strain>
    </source>
</reference>
<dbReference type="CDD" id="cd02808">
    <property type="entry name" value="GltS_FMN"/>
    <property type="match status" value="1"/>
</dbReference>
<keyword evidence="10" id="KW-0315">Glutamine amidotransferase</keyword>
<evidence type="ECO:0000256" key="15">
    <source>
        <dbReference type="ARBA" id="ARBA00023291"/>
    </source>
</evidence>
<comment type="similarity">
    <text evidence="4">Belongs to the glutamate synthase family.</text>
</comment>
<dbReference type="Pfam" id="PF01493">
    <property type="entry name" value="GXGXG"/>
    <property type="match status" value="1"/>
</dbReference>
<keyword evidence="9" id="KW-0274">FAD</keyword>
<proteinExistence type="inferred from homology"/>
<comment type="pathway">
    <text evidence="16">Amino-acid biosynthesis.</text>
</comment>
<dbReference type="SUPFAM" id="SSF51395">
    <property type="entry name" value="FMN-linked oxidoreductases"/>
    <property type="match status" value="1"/>
</dbReference>
<dbReference type="InterPro" id="IPR036485">
    <property type="entry name" value="Glu_synth_asu_C_sf"/>
</dbReference>
<feature type="compositionally biased region" description="Polar residues" evidence="17">
    <location>
        <begin position="1"/>
        <end position="13"/>
    </location>
</feature>
<dbReference type="Pfam" id="PF04898">
    <property type="entry name" value="Glu_syn_central"/>
    <property type="match status" value="1"/>
</dbReference>
<evidence type="ECO:0000313" key="19">
    <source>
        <dbReference type="EMBL" id="SFS42301.1"/>
    </source>
</evidence>
<evidence type="ECO:0000313" key="20">
    <source>
        <dbReference type="Proteomes" id="UP000199199"/>
    </source>
</evidence>
<evidence type="ECO:0000256" key="10">
    <source>
        <dbReference type="ARBA" id="ARBA00022962"/>
    </source>
</evidence>
<evidence type="ECO:0000256" key="3">
    <source>
        <dbReference type="ARBA" id="ARBA00001974"/>
    </source>
</evidence>
<evidence type="ECO:0000256" key="12">
    <source>
        <dbReference type="ARBA" id="ARBA00023004"/>
    </source>
</evidence>
<keyword evidence="6" id="KW-0285">Flavoprotein</keyword>
<dbReference type="SUPFAM" id="SSF56235">
    <property type="entry name" value="N-terminal nucleophile aminohydrolases (Ntn hydrolases)"/>
    <property type="match status" value="1"/>
</dbReference>
<dbReference type="InterPro" id="IPR006982">
    <property type="entry name" value="Glu_synth_centr_N"/>
</dbReference>
<keyword evidence="8" id="KW-0479">Metal-binding</keyword>
<keyword evidence="7" id="KW-0288">FMN</keyword>
<evidence type="ECO:0000256" key="6">
    <source>
        <dbReference type="ARBA" id="ARBA00022630"/>
    </source>
</evidence>
<dbReference type="GO" id="GO:0015930">
    <property type="term" value="F:glutamate synthase activity"/>
    <property type="evidence" value="ECO:0007669"/>
    <property type="project" value="InterPro"/>
</dbReference>
<protein>
    <submittedName>
        <fullName evidence="19">Glutamate synthase (NADPH/NADH) large chain</fullName>
    </submittedName>
</protein>
<dbReference type="InterPro" id="IPR029055">
    <property type="entry name" value="Ntn_hydrolases_N"/>
</dbReference>
<dbReference type="EMBL" id="FOZS01000001">
    <property type="protein sequence ID" value="SFS42301.1"/>
    <property type="molecule type" value="Genomic_DNA"/>
</dbReference>
<keyword evidence="11" id="KW-0560">Oxidoreductase</keyword>
<comment type="cofactor">
    <cofactor evidence="2">
        <name>[3Fe-4S] cluster</name>
        <dbReference type="ChEBI" id="CHEBI:21137"/>
    </cofactor>
</comment>
<evidence type="ECO:0000259" key="18">
    <source>
        <dbReference type="PROSITE" id="PS51278"/>
    </source>
</evidence>
<dbReference type="CDD" id="cd00982">
    <property type="entry name" value="gltB_C"/>
    <property type="match status" value="1"/>
</dbReference>
<dbReference type="Gene3D" id="3.60.20.10">
    <property type="entry name" value="Glutamine Phosphoribosylpyrophosphate, subunit 1, domain 1"/>
    <property type="match status" value="1"/>
</dbReference>
<dbReference type="FunFam" id="2.160.20.60:FF:000001">
    <property type="entry name" value="Glutamate synthase, large subunit"/>
    <property type="match status" value="1"/>
</dbReference>
<keyword evidence="12" id="KW-0408">Iron</keyword>
<evidence type="ECO:0000256" key="5">
    <source>
        <dbReference type="ARBA" id="ARBA00022605"/>
    </source>
</evidence>
<evidence type="ECO:0000256" key="17">
    <source>
        <dbReference type="SAM" id="MobiDB-lite"/>
    </source>
</evidence>
<dbReference type="FunFam" id="3.60.20.10:FF:000001">
    <property type="entry name" value="Glutamate synthase, large subunit"/>
    <property type="match status" value="1"/>
</dbReference>
<evidence type="ECO:0000256" key="8">
    <source>
        <dbReference type="ARBA" id="ARBA00022723"/>
    </source>
</evidence>
<dbReference type="SUPFAM" id="SSF69336">
    <property type="entry name" value="Alpha subunit of glutamate synthase, C-terminal domain"/>
    <property type="match status" value="1"/>
</dbReference>
<evidence type="ECO:0000256" key="7">
    <source>
        <dbReference type="ARBA" id="ARBA00022643"/>
    </source>
</evidence>
<evidence type="ECO:0000256" key="16">
    <source>
        <dbReference type="ARBA" id="ARBA00029440"/>
    </source>
</evidence>
<evidence type="ECO:0000256" key="1">
    <source>
        <dbReference type="ARBA" id="ARBA00001917"/>
    </source>
</evidence>
<evidence type="ECO:0000256" key="14">
    <source>
        <dbReference type="ARBA" id="ARBA00023164"/>
    </source>
</evidence>
<dbReference type="Pfam" id="PF01645">
    <property type="entry name" value="Glu_synthase"/>
    <property type="match status" value="1"/>
</dbReference>
<keyword evidence="5" id="KW-0028">Amino-acid biosynthesis</keyword>
<dbReference type="RefSeq" id="WP_092901617.1">
    <property type="nucleotide sequence ID" value="NZ_FOZS01000001.1"/>
</dbReference>
<evidence type="ECO:0000256" key="9">
    <source>
        <dbReference type="ARBA" id="ARBA00022827"/>
    </source>
</evidence>
<gene>
    <name evidence="19" type="ORF">SAMN04488556_0713</name>
</gene>
<dbReference type="GO" id="GO:0051538">
    <property type="term" value="F:3 iron, 4 sulfur cluster binding"/>
    <property type="evidence" value="ECO:0007669"/>
    <property type="project" value="UniProtKB-KW"/>
</dbReference>
<feature type="region of interest" description="Disordered" evidence="17">
    <location>
        <begin position="901"/>
        <end position="921"/>
    </location>
</feature>
<dbReference type="Gene3D" id="2.160.20.60">
    <property type="entry name" value="Glutamate synthase, alpha subunit, C-terminal domain"/>
    <property type="match status" value="1"/>
</dbReference>
<comment type="cofactor">
    <cofactor evidence="1">
        <name>FMN</name>
        <dbReference type="ChEBI" id="CHEBI:58210"/>
    </cofactor>
</comment>
<feature type="region of interest" description="Disordered" evidence="17">
    <location>
        <begin position="1487"/>
        <end position="1517"/>
    </location>
</feature>
<evidence type="ECO:0000256" key="4">
    <source>
        <dbReference type="ARBA" id="ARBA00009716"/>
    </source>
</evidence>
<keyword evidence="20" id="KW-1185">Reference proteome</keyword>
<evidence type="ECO:0000256" key="13">
    <source>
        <dbReference type="ARBA" id="ARBA00023014"/>
    </source>
</evidence>
<dbReference type="GO" id="GO:0046872">
    <property type="term" value="F:metal ion binding"/>
    <property type="evidence" value="ECO:0007669"/>
    <property type="project" value="UniProtKB-KW"/>
</dbReference>
<dbReference type="PANTHER" id="PTHR11938:SF133">
    <property type="entry name" value="GLUTAMATE SYNTHASE (NADH)"/>
    <property type="match status" value="1"/>
</dbReference>
<dbReference type="InterPro" id="IPR017932">
    <property type="entry name" value="GATase_2_dom"/>
</dbReference>
<dbReference type="CDD" id="cd00713">
    <property type="entry name" value="GltS"/>
    <property type="match status" value="1"/>
</dbReference>
<dbReference type="Pfam" id="PF00310">
    <property type="entry name" value="GATase_2"/>
    <property type="match status" value="1"/>
</dbReference>
<dbReference type="GO" id="GO:0006537">
    <property type="term" value="P:glutamate biosynthetic process"/>
    <property type="evidence" value="ECO:0007669"/>
    <property type="project" value="UniProtKB-KW"/>
</dbReference>
<dbReference type="NCBIfam" id="NF008730">
    <property type="entry name" value="PRK11750.1"/>
    <property type="match status" value="1"/>
</dbReference>
<organism evidence="19 20">
    <name type="scientific">Halostagnicola kamekurae</name>
    <dbReference type="NCBI Taxonomy" id="619731"/>
    <lineage>
        <taxon>Archaea</taxon>
        <taxon>Methanobacteriati</taxon>
        <taxon>Methanobacteriota</taxon>
        <taxon>Stenosarchaea group</taxon>
        <taxon>Halobacteria</taxon>
        <taxon>Halobacteriales</taxon>
        <taxon>Natrialbaceae</taxon>
        <taxon>Halostagnicola</taxon>
    </lineage>
</organism>
<keyword evidence="14" id="KW-0314">Glutamate biosynthesis</keyword>
<evidence type="ECO:0000256" key="2">
    <source>
        <dbReference type="ARBA" id="ARBA00001927"/>
    </source>
</evidence>
<dbReference type="Gene3D" id="3.20.20.70">
    <property type="entry name" value="Aldolase class I"/>
    <property type="match status" value="2"/>
</dbReference>
<feature type="domain" description="Glutamine amidotransferase type-2" evidence="18">
    <location>
        <begin position="26"/>
        <end position="419"/>
    </location>
</feature>
<dbReference type="InterPro" id="IPR002489">
    <property type="entry name" value="Glu_synth_asu_C"/>
</dbReference>
<dbReference type="InterPro" id="IPR002932">
    <property type="entry name" value="Glu_synthdom"/>
</dbReference>
<evidence type="ECO:0000256" key="11">
    <source>
        <dbReference type="ARBA" id="ARBA00023002"/>
    </source>
</evidence>
<dbReference type="GO" id="GO:0019676">
    <property type="term" value="P:ammonia assimilation cycle"/>
    <property type="evidence" value="ECO:0007669"/>
    <property type="project" value="TreeGrafter"/>
</dbReference>
<dbReference type="Proteomes" id="UP000199199">
    <property type="component" value="Unassembled WGS sequence"/>
</dbReference>
<feature type="region of interest" description="Disordered" evidence="17">
    <location>
        <begin position="1"/>
        <end position="22"/>
    </location>
</feature>
<keyword evidence="15" id="KW-0003">3Fe-4S</keyword>